<gene>
    <name evidence="2" type="ORF">ANCCAN_09900</name>
</gene>
<feature type="compositionally biased region" description="Polar residues" evidence="1">
    <location>
        <begin position="13"/>
        <end position="29"/>
    </location>
</feature>
<evidence type="ECO:0000256" key="1">
    <source>
        <dbReference type="SAM" id="MobiDB-lite"/>
    </source>
</evidence>
<comment type="caution">
    <text evidence="2">The sequence shown here is derived from an EMBL/GenBank/DDBJ whole genome shotgun (WGS) entry which is preliminary data.</text>
</comment>
<evidence type="ECO:0000313" key="3">
    <source>
        <dbReference type="Proteomes" id="UP000252519"/>
    </source>
</evidence>
<dbReference type="STRING" id="29170.A0A368GID0"/>
<dbReference type="OrthoDB" id="5977230at2759"/>
<dbReference type="PANTHER" id="PTHR33995:SF8">
    <property type="entry name" value="PRION-LIKE-(Q_N-RICH)-DOMAIN-BEARING PROTEIN"/>
    <property type="match status" value="1"/>
</dbReference>
<organism evidence="2 3">
    <name type="scientific">Ancylostoma caninum</name>
    <name type="common">Dog hookworm</name>
    <dbReference type="NCBI Taxonomy" id="29170"/>
    <lineage>
        <taxon>Eukaryota</taxon>
        <taxon>Metazoa</taxon>
        <taxon>Ecdysozoa</taxon>
        <taxon>Nematoda</taxon>
        <taxon>Chromadorea</taxon>
        <taxon>Rhabditida</taxon>
        <taxon>Rhabditina</taxon>
        <taxon>Rhabditomorpha</taxon>
        <taxon>Strongyloidea</taxon>
        <taxon>Ancylostomatidae</taxon>
        <taxon>Ancylostomatinae</taxon>
        <taxon>Ancylostoma</taxon>
    </lineage>
</organism>
<dbReference type="Proteomes" id="UP000252519">
    <property type="component" value="Unassembled WGS sequence"/>
</dbReference>
<dbReference type="EMBL" id="JOJR01000138">
    <property type="protein sequence ID" value="RCN44126.1"/>
    <property type="molecule type" value="Genomic_DNA"/>
</dbReference>
<feature type="compositionally biased region" description="Basic and acidic residues" evidence="1">
    <location>
        <begin position="1"/>
        <end position="11"/>
    </location>
</feature>
<dbReference type="SUPFAM" id="SSF57501">
    <property type="entry name" value="Cystine-knot cytokines"/>
    <property type="match status" value="1"/>
</dbReference>
<evidence type="ECO:0000313" key="2">
    <source>
        <dbReference type="EMBL" id="RCN44126.1"/>
    </source>
</evidence>
<name>A0A368GID0_ANCCA</name>
<reference evidence="2 3" key="1">
    <citation type="submission" date="2014-10" db="EMBL/GenBank/DDBJ databases">
        <title>Draft genome of the hookworm Ancylostoma caninum.</title>
        <authorList>
            <person name="Mitreva M."/>
        </authorList>
    </citation>
    <scope>NUCLEOTIDE SEQUENCE [LARGE SCALE GENOMIC DNA]</scope>
    <source>
        <strain evidence="2 3">Baltimore</strain>
    </source>
</reference>
<dbReference type="InterPro" id="IPR029034">
    <property type="entry name" value="Cystine-knot_cytokine"/>
</dbReference>
<proteinExistence type="predicted"/>
<keyword evidence="3" id="KW-1185">Reference proteome</keyword>
<sequence>MPLRALQRDRGQANATSPISAPSSGAPQTFVNQQLSPWNGPESRYTIPYGRQKSTWQNQGQHLQPAQNVGDEGFVPSPASFGGYGKRKKRAAKQSIVGSRFIIGCSNRGESDDNLLALCGSCWAWRELPEDYFPRLLNELSCKENDFCLSGWGECVQQFRNVDVLRKVGGQWQSAALSVATCCDCRVRAGTEVHSLVVGDRNRIVLT</sequence>
<accession>A0A368GID0</accession>
<dbReference type="PANTHER" id="PTHR33995">
    <property type="entry name" value="PROTEIN CBG18546"/>
    <property type="match status" value="1"/>
</dbReference>
<protein>
    <submittedName>
        <fullName evidence="2">Uncharacterized protein</fullName>
    </submittedName>
</protein>
<feature type="region of interest" description="Disordered" evidence="1">
    <location>
        <begin position="1"/>
        <end position="29"/>
    </location>
</feature>
<dbReference type="AlphaFoldDB" id="A0A368GID0"/>